<keyword evidence="3" id="KW-0961">Cell wall biogenesis/degradation</keyword>
<dbReference type="PROSITE" id="PS50084">
    <property type="entry name" value="KH_TYPE_1"/>
    <property type="match status" value="1"/>
</dbReference>
<dbReference type="CDD" id="cd22533">
    <property type="entry name" value="KH-II_YlqC-like"/>
    <property type="match status" value="1"/>
</dbReference>
<evidence type="ECO:0000256" key="2">
    <source>
        <dbReference type="ARBA" id="ARBA00022884"/>
    </source>
</evidence>
<dbReference type="Proteomes" id="UP000183994">
    <property type="component" value="Unassembled WGS sequence"/>
</dbReference>
<dbReference type="PANTHER" id="PTHR34654">
    <property type="entry name" value="UPF0109 PROTEIN SCO5592"/>
    <property type="match status" value="1"/>
</dbReference>
<dbReference type="GO" id="GO:0005737">
    <property type="term" value="C:cytoplasm"/>
    <property type="evidence" value="ECO:0007669"/>
    <property type="project" value="UniProtKB-SubCell"/>
</dbReference>
<comment type="function">
    <text evidence="3">A probable RNA chaperone. Forms a complex with KhpB which binds to cellular RNA and controls its expression. Plays a role in peptidoglycan (PG) homeostasis and cell length regulation.</text>
</comment>
<dbReference type="GO" id="GO:0009252">
    <property type="term" value="P:peptidoglycan biosynthetic process"/>
    <property type="evidence" value="ECO:0007669"/>
    <property type="project" value="UniProtKB-UniRule"/>
</dbReference>
<name>A0A1M6R4E8_9BACT</name>
<gene>
    <name evidence="3" type="primary">khpA</name>
    <name evidence="4" type="ORF">SAMN02745216_03188</name>
</gene>
<dbReference type="PANTHER" id="PTHR34654:SF1">
    <property type="entry name" value="RNA-BINDING PROTEIN KHPA"/>
    <property type="match status" value="1"/>
</dbReference>
<dbReference type="InterPro" id="IPR015946">
    <property type="entry name" value="KH_dom-like_a/b"/>
</dbReference>
<dbReference type="InterPro" id="IPR009019">
    <property type="entry name" value="KH_sf_prok-type"/>
</dbReference>
<protein>
    <recommendedName>
        <fullName evidence="3">RNA-binding protein KhpA</fullName>
    </recommendedName>
    <alternativeName>
        <fullName evidence="3">KH-domain protein A</fullName>
    </alternativeName>
</protein>
<dbReference type="STRING" id="1121393.SAMN02745216_03188"/>
<dbReference type="HAMAP" id="MF_00088">
    <property type="entry name" value="KhpA"/>
    <property type="match status" value="1"/>
</dbReference>
<keyword evidence="1 3" id="KW-0963">Cytoplasm</keyword>
<evidence type="ECO:0000313" key="4">
    <source>
        <dbReference type="EMBL" id="SHK27306.1"/>
    </source>
</evidence>
<dbReference type="GO" id="GO:0008360">
    <property type="term" value="P:regulation of cell shape"/>
    <property type="evidence" value="ECO:0007669"/>
    <property type="project" value="UniProtKB-KW"/>
</dbReference>
<dbReference type="Gene3D" id="3.30.300.20">
    <property type="match status" value="1"/>
</dbReference>
<keyword evidence="5" id="KW-1185">Reference proteome</keyword>
<comment type="similarity">
    <text evidence="3">Belongs to the KhpA RNA-binding protein family.</text>
</comment>
<dbReference type="Pfam" id="PF13083">
    <property type="entry name" value="KH_KhpA-B"/>
    <property type="match status" value="1"/>
</dbReference>
<proteinExistence type="inferred from homology"/>
<reference evidence="5" key="1">
    <citation type="submission" date="2016-11" db="EMBL/GenBank/DDBJ databases">
        <authorList>
            <person name="Varghese N."/>
            <person name="Submissions S."/>
        </authorList>
    </citation>
    <scope>NUCLEOTIDE SEQUENCE [LARGE SCALE GENOMIC DNA]</scope>
    <source>
        <strain evidence="5">DSM 16219</strain>
    </source>
</reference>
<dbReference type="AlphaFoldDB" id="A0A1M6R4E8"/>
<dbReference type="InterPro" id="IPR020627">
    <property type="entry name" value="KhpA"/>
</dbReference>
<dbReference type="OrthoDB" id="9812389at2"/>
<evidence type="ECO:0000313" key="5">
    <source>
        <dbReference type="Proteomes" id="UP000183994"/>
    </source>
</evidence>
<dbReference type="EMBL" id="FQZU01000021">
    <property type="protein sequence ID" value="SHK27306.1"/>
    <property type="molecule type" value="Genomic_DNA"/>
</dbReference>
<keyword evidence="3" id="KW-0133">Cell shape</keyword>
<keyword evidence="3" id="KW-0143">Chaperone</keyword>
<dbReference type="RefSeq" id="WP_015949365.1">
    <property type="nucleotide sequence ID" value="NZ_FQZU01000021.1"/>
</dbReference>
<accession>A0A1M6R4E8</accession>
<dbReference type="GO" id="GO:0071555">
    <property type="term" value="P:cell wall organization"/>
    <property type="evidence" value="ECO:0007669"/>
    <property type="project" value="UniProtKB-KW"/>
</dbReference>
<dbReference type="SUPFAM" id="SSF54814">
    <property type="entry name" value="Prokaryotic type KH domain (KH-domain type II)"/>
    <property type="match status" value="1"/>
</dbReference>
<evidence type="ECO:0000256" key="1">
    <source>
        <dbReference type="ARBA" id="ARBA00022490"/>
    </source>
</evidence>
<sequence>MKELIKYVAEALVDYPEKVEVSEVEGEQTSVIELKVAKEDLGKVIGKQGRTARAMRTILSAASAKVKKRSVLEIIE</sequence>
<comment type="subunit">
    <text evidence="3">Forms a complex with KhpB.</text>
</comment>
<dbReference type="GO" id="GO:0003723">
    <property type="term" value="F:RNA binding"/>
    <property type="evidence" value="ECO:0007669"/>
    <property type="project" value="UniProtKB-UniRule"/>
</dbReference>
<organism evidence="4 5">
    <name type="scientific">Desulfatibacillum alkenivorans DSM 16219</name>
    <dbReference type="NCBI Taxonomy" id="1121393"/>
    <lineage>
        <taxon>Bacteria</taxon>
        <taxon>Pseudomonadati</taxon>
        <taxon>Thermodesulfobacteriota</taxon>
        <taxon>Desulfobacteria</taxon>
        <taxon>Desulfobacterales</taxon>
        <taxon>Desulfatibacillaceae</taxon>
        <taxon>Desulfatibacillum</taxon>
    </lineage>
</organism>
<dbReference type="NCBIfam" id="NF001748">
    <property type="entry name" value="PRK00468.1"/>
    <property type="match status" value="1"/>
</dbReference>
<keyword evidence="2 3" id="KW-0694">RNA-binding</keyword>
<evidence type="ECO:0000256" key="3">
    <source>
        <dbReference type="HAMAP-Rule" id="MF_00088"/>
    </source>
</evidence>
<comment type="subcellular location">
    <subcellularLocation>
        <location evidence="3">Cytoplasm</location>
    </subcellularLocation>
</comment>